<evidence type="ECO:0000313" key="2">
    <source>
        <dbReference type="EMBL" id="KZP16415.1"/>
    </source>
</evidence>
<dbReference type="AlphaFoldDB" id="A0A166F449"/>
<dbReference type="OrthoDB" id="1938591at2759"/>
<evidence type="ECO:0000256" key="1">
    <source>
        <dbReference type="SAM" id="MobiDB-lite"/>
    </source>
</evidence>
<name>A0A166F449_9AGAM</name>
<reference evidence="2 3" key="1">
    <citation type="journal article" date="2016" name="Mol. Biol. Evol.">
        <title>Comparative Genomics of Early-Diverging Mushroom-Forming Fungi Provides Insights into the Origins of Lignocellulose Decay Capabilities.</title>
        <authorList>
            <person name="Nagy L.G."/>
            <person name="Riley R."/>
            <person name="Tritt A."/>
            <person name="Adam C."/>
            <person name="Daum C."/>
            <person name="Floudas D."/>
            <person name="Sun H."/>
            <person name="Yadav J.S."/>
            <person name="Pangilinan J."/>
            <person name="Larsson K.H."/>
            <person name="Matsuura K."/>
            <person name="Barry K."/>
            <person name="Labutti K."/>
            <person name="Kuo R."/>
            <person name="Ohm R.A."/>
            <person name="Bhattacharya S.S."/>
            <person name="Shirouzu T."/>
            <person name="Yoshinaga Y."/>
            <person name="Martin F.M."/>
            <person name="Grigoriev I.V."/>
            <person name="Hibbett D.S."/>
        </authorList>
    </citation>
    <scope>NUCLEOTIDE SEQUENCE [LARGE SCALE GENOMIC DNA]</scope>
    <source>
        <strain evidence="2 3">CBS 109695</strain>
    </source>
</reference>
<proteinExistence type="predicted"/>
<dbReference type="EMBL" id="KV417593">
    <property type="protein sequence ID" value="KZP16415.1"/>
    <property type="molecule type" value="Genomic_DNA"/>
</dbReference>
<feature type="region of interest" description="Disordered" evidence="1">
    <location>
        <begin position="41"/>
        <end position="93"/>
    </location>
</feature>
<sequence>MVNAHAPAPKTRRLRGVPVNTNHFVSTHHAGLQRSICQGMPPNGVVQNTSTVGAGRAPRMPEQDSQPQAGPSMAQRPACGLQQGHPPTGMGLTADSNVMVVMKGATAQQRPRLRCPRPEELHLASRFVAELEANFINSYLRNMTKQAAPEQQKVEYIRTLGQAFHASQALYPKLPMFLCVFNNADRTKQLVAMVRFILSVSTYHLLSPDHR</sequence>
<accession>A0A166F449</accession>
<organism evidence="2 3">
    <name type="scientific">Athelia psychrophila</name>
    <dbReference type="NCBI Taxonomy" id="1759441"/>
    <lineage>
        <taxon>Eukaryota</taxon>
        <taxon>Fungi</taxon>
        <taxon>Dikarya</taxon>
        <taxon>Basidiomycota</taxon>
        <taxon>Agaricomycotina</taxon>
        <taxon>Agaricomycetes</taxon>
        <taxon>Agaricomycetidae</taxon>
        <taxon>Atheliales</taxon>
        <taxon>Atheliaceae</taxon>
        <taxon>Athelia</taxon>
    </lineage>
</organism>
<evidence type="ECO:0000313" key="3">
    <source>
        <dbReference type="Proteomes" id="UP000076532"/>
    </source>
</evidence>
<protein>
    <submittedName>
        <fullName evidence="2">Uncharacterized protein</fullName>
    </submittedName>
</protein>
<dbReference type="Proteomes" id="UP000076532">
    <property type="component" value="Unassembled WGS sequence"/>
</dbReference>
<gene>
    <name evidence="2" type="ORF">FIBSPDRAFT_59722</name>
</gene>
<keyword evidence="3" id="KW-1185">Reference proteome</keyword>